<reference evidence="1 2" key="1">
    <citation type="journal article" date="2018" name="Mol. Plant">
        <title>The genome of Artemisia annua provides insight into the evolution of Asteraceae family and artemisinin biosynthesis.</title>
        <authorList>
            <person name="Shen Q."/>
            <person name="Zhang L."/>
            <person name="Liao Z."/>
            <person name="Wang S."/>
            <person name="Yan T."/>
            <person name="Shi P."/>
            <person name="Liu M."/>
            <person name="Fu X."/>
            <person name="Pan Q."/>
            <person name="Wang Y."/>
            <person name="Lv Z."/>
            <person name="Lu X."/>
            <person name="Zhang F."/>
            <person name="Jiang W."/>
            <person name="Ma Y."/>
            <person name="Chen M."/>
            <person name="Hao X."/>
            <person name="Li L."/>
            <person name="Tang Y."/>
            <person name="Lv G."/>
            <person name="Zhou Y."/>
            <person name="Sun X."/>
            <person name="Brodelius P.E."/>
            <person name="Rose J.K.C."/>
            <person name="Tang K."/>
        </authorList>
    </citation>
    <scope>NUCLEOTIDE SEQUENCE [LARGE SCALE GENOMIC DNA]</scope>
    <source>
        <strain evidence="2">cv. Huhao1</strain>
        <tissue evidence="1">Leaf</tissue>
    </source>
</reference>
<sequence length="129" mass="14765">MKNVCIFLECPFSLQVWTRVRALCGMDNIPPRLEDAIIYLIPLSKGGSASSVISRLLLAATCYSIWHERNSRLFKKRLKSYTQVFDDIVTIVRLKILSFRFTKNSARIRRILDTWRLPGSVIIASSSTT</sequence>
<keyword evidence="1" id="KW-0808">Transferase</keyword>
<keyword evidence="1" id="KW-0548">Nucleotidyltransferase</keyword>
<keyword evidence="1" id="KW-0695">RNA-directed DNA polymerase</keyword>
<proteinExistence type="predicted"/>
<evidence type="ECO:0000313" key="2">
    <source>
        <dbReference type="Proteomes" id="UP000245207"/>
    </source>
</evidence>
<dbReference type="GO" id="GO:0003964">
    <property type="term" value="F:RNA-directed DNA polymerase activity"/>
    <property type="evidence" value="ECO:0007669"/>
    <property type="project" value="UniProtKB-KW"/>
</dbReference>
<comment type="caution">
    <text evidence="1">The sequence shown here is derived from an EMBL/GenBank/DDBJ whole genome shotgun (WGS) entry which is preliminary data.</text>
</comment>
<keyword evidence="2" id="KW-1185">Reference proteome</keyword>
<organism evidence="1 2">
    <name type="scientific">Artemisia annua</name>
    <name type="common">Sweet wormwood</name>
    <dbReference type="NCBI Taxonomy" id="35608"/>
    <lineage>
        <taxon>Eukaryota</taxon>
        <taxon>Viridiplantae</taxon>
        <taxon>Streptophyta</taxon>
        <taxon>Embryophyta</taxon>
        <taxon>Tracheophyta</taxon>
        <taxon>Spermatophyta</taxon>
        <taxon>Magnoliopsida</taxon>
        <taxon>eudicotyledons</taxon>
        <taxon>Gunneridae</taxon>
        <taxon>Pentapetalae</taxon>
        <taxon>asterids</taxon>
        <taxon>campanulids</taxon>
        <taxon>Asterales</taxon>
        <taxon>Asteraceae</taxon>
        <taxon>Asteroideae</taxon>
        <taxon>Anthemideae</taxon>
        <taxon>Artemisiinae</taxon>
        <taxon>Artemisia</taxon>
    </lineage>
</organism>
<dbReference type="EMBL" id="PKPP01008906">
    <property type="protein sequence ID" value="PWA49482.1"/>
    <property type="molecule type" value="Genomic_DNA"/>
</dbReference>
<gene>
    <name evidence="1" type="ORF">CTI12_AA481820</name>
</gene>
<name>A0A2U1LKG0_ARTAN</name>
<evidence type="ECO:0000313" key="1">
    <source>
        <dbReference type="EMBL" id="PWA49482.1"/>
    </source>
</evidence>
<protein>
    <submittedName>
        <fullName evidence="1">Reverse transcriptase domain, Reverse transcriptase zinc-binding domain protein</fullName>
    </submittedName>
</protein>
<accession>A0A2U1LKG0</accession>
<dbReference type="OrthoDB" id="1938430at2759"/>
<dbReference type="Proteomes" id="UP000245207">
    <property type="component" value="Unassembled WGS sequence"/>
</dbReference>
<dbReference type="AlphaFoldDB" id="A0A2U1LKG0"/>